<dbReference type="GO" id="GO:0016787">
    <property type="term" value="F:hydrolase activity"/>
    <property type="evidence" value="ECO:0007669"/>
    <property type="project" value="UniProtKB-KW"/>
</dbReference>
<dbReference type="InterPro" id="IPR000073">
    <property type="entry name" value="AB_hydrolase_1"/>
</dbReference>
<dbReference type="SUPFAM" id="SSF53474">
    <property type="entry name" value="alpha/beta-Hydrolases"/>
    <property type="match status" value="1"/>
</dbReference>
<dbReference type="InterPro" id="IPR029058">
    <property type="entry name" value="AB_hydrolase_fold"/>
</dbReference>
<dbReference type="AlphaFoldDB" id="A0A1X7D9N5"/>
<keyword evidence="1" id="KW-0378">Hydrolase</keyword>
<gene>
    <name evidence="3" type="ORF">SAMN06296028_1105</name>
</gene>
<evidence type="ECO:0000256" key="1">
    <source>
        <dbReference type="ARBA" id="ARBA00022801"/>
    </source>
</evidence>
<dbReference type="PANTHER" id="PTHR43798">
    <property type="entry name" value="MONOACYLGLYCEROL LIPASE"/>
    <property type="match status" value="1"/>
</dbReference>
<dbReference type="GO" id="GO:0016020">
    <property type="term" value="C:membrane"/>
    <property type="evidence" value="ECO:0007669"/>
    <property type="project" value="TreeGrafter"/>
</dbReference>
<dbReference type="Gene3D" id="3.40.50.1820">
    <property type="entry name" value="alpha/beta hydrolase"/>
    <property type="match status" value="1"/>
</dbReference>
<dbReference type="InterPro" id="IPR050266">
    <property type="entry name" value="AB_hydrolase_sf"/>
</dbReference>
<protein>
    <submittedName>
        <fullName evidence="3">Pimeloyl-ACP methyl ester carboxylesterase</fullName>
    </submittedName>
</protein>
<reference evidence="4" key="1">
    <citation type="submission" date="2017-04" db="EMBL/GenBank/DDBJ databases">
        <authorList>
            <person name="Varghese N."/>
            <person name="Submissions S."/>
        </authorList>
    </citation>
    <scope>NUCLEOTIDE SEQUENCE [LARGE SCALE GENOMIC DNA]</scope>
    <source>
        <strain evidence="4">NIO-1021</strain>
    </source>
</reference>
<name>A0A1X7D9N5_9MICC</name>
<dbReference type="Proteomes" id="UP000192929">
    <property type="component" value="Unassembled WGS sequence"/>
</dbReference>
<accession>A0A1X7D9N5</accession>
<dbReference type="PANTHER" id="PTHR43798:SF31">
    <property type="entry name" value="AB HYDROLASE SUPERFAMILY PROTEIN YCLE"/>
    <property type="match status" value="1"/>
</dbReference>
<proteinExistence type="predicted"/>
<sequence length="279" mass="31424">MNAMVATHITASDGTRIHYEDQGQGRPLVLIHGWTFSGRFFDRNVLALAEHARVITVDLRGHGDSDKPEHGYRIARLAKDLYDLLEALDLHEVTVLGWSLGCPVIWSYLELFGTHRLAAAVFTEQTPRQYYAVDWKYAHAQCFDDASLAALQAQVAANPTGQDPQQVATIMLTEPTADERELFLAEMAKCPPFARNAVMGEHTRADWRDLLPTLDLPTLVLVARQDKVFDWRGPAWVGEHVPNARTVFFEDSSHALFLDEAEKFNQVVAEFHTSIRSRS</sequence>
<dbReference type="Pfam" id="PF00561">
    <property type="entry name" value="Abhydrolase_1"/>
    <property type="match status" value="1"/>
</dbReference>
<feature type="domain" description="AB hydrolase-1" evidence="2">
    <location>
        <begin position="27"/>
        <end position="260"/>
    </location>
</feature>
<evidence type="ECO:0000259" key="2">
    <source>
        <dbReference type="Pfam" id="PF00561"/>
    </source>
</evidence>
<dbReference type="EMBL" id="FXAC01000010">
    <property type="protein sequence ID" value="SMF11433.1"/>
    <property type="molecule type" value="Genomic_DNA"/>
</dbReference>
<evidence type="ECO:0000313" key="4">
    <source>
        <dbReference type="Proteomes" id="UP000192929"/>
    </source>
</evidence>
<keyword evidence="4" id="KW-1185">Reference proteome</keyword>
<evidence type="ECO:0000313" key="3">
    <source>
        <dbReference type="EMBL" id="SMF11433.1"/>
    </source>
</evidence>
<organism evidence="3 4">
    <name type="scientific">Kocuria marina subsp. indica</name>
    <dbReference type="NCBI Taxonomy" id="1049583"/>
    <lineage>
        <taxon>Bacteria</taxon>
        <taxon>Bacillati</taxon>
        <taxon>Actinomycetota</taxon>
        <taxon>Actinomycetes</taxon>
        <taxon>Micrococcales</taxon>
        <taxon>Micrococcaceae</taxon>
        <taxon>Kocuria</taxon>
    </lineage>
</organism>